<feature type="domain" description="Nudix hydrolase" evidence="7">
    <location>
        <begin position="23"/>
        <end position="158"/>
    </location>
</feature>
<dbReference type="GO" id="GO:0010945">
    <property type="term" value="F:coenzyme A diphosphatase activity"/>
    <property type="evidence" value="ECO:0007669"/>
    <property type="project" value="InterPro"/>
</dbReference>
<evidence type="ECO:0000256" key="6">
    <source>
        <dbReference type="ARBA" id="ARBA00023211"/>
    </source>
</evidence>
<dbReference type="PANTHER" id="PTHR12992:SF11">
    <property type="entry name" value="MITOCHONDRIAL COENZYME A DIPHOSPHATASE NUDT8"/>
    <property type="match status" value="1"/>
</dbReference>
<dbReference type="RefSeq" id="WP_052002268.1">
    <property type="nucleotide sequence ID" value="NZ_BAUT01000037.1"/>
</dbReference>
<dbReference type="EMBL" id="BAUT01000037">
    <property type="protein sequence ID" value="GAE26986.1"/>
    <property type="molecule type" value="Genomic_DNA"/>
</dbReference>
<dbReference type="InterPro" id="IPR015797">
    <property type="entry name" value="NUDIX_hydrolase-like_dom_sf"/>
</dbReference>
<sequence length="209" mass="24137">MNDLTHIQQTLSNRKSGIIGSTSFKSAVMVPLVYVEEELSILFEVRSKHLKKQPGEICFPGGKIDSTDHSAEMAAIRELSEEIGIPNHQIDVIAPLDVLATPFRGIIYPFIGFLKNLDQLNVNQEEVDHIFTVPLSYLYQYNPDIHSMKMWFEPSEHFPLDKVPNKQAYATTRYSEIEEYFYYYEDYLIWGLTARILSHFLDITKPRSS</sequence>
<evidence type="ECO:0000256" key="2">
    <source>
        <dbReference type="ARBA" id="ARBA00001946"/>
    </source>
</evidence>
<dbReference type="PANTHER" id="PTHR12992">
    <property type="entry name" value="NUDIX HYDROLASE"/>
    <property type="match status" value="1"/>
</dbReference>
<dbReference type="InterPro" id="IPR000086">
    <property type="entry name" value="NUDIX_hydrolase_dom"/>
</dbReference>
<keyword evidence="6" id="KW-0464">Manganese</keyword>
<dbReference type="AlphaFoldDB" id="W4Q4J0"/>
<evidence type="ECO:0000256" key="3">
    <source>
        <dbReference type="ARBA" id="ARBA00022723"/>
    </source>
</evidence>
<dbReference type="STRING" id="1236970.JCM9140_3096"/>
<evidence type="ECO:0000256" key="5">
    <source>
        <dbReference type="ARBA" id="ARBA00022842"/>
    </source>
</evidence>
<dbReference type="Gene3D" id="3.90.79.10">
    <property type="entry name" value="Nucleoside Triphosphate Pyrophosphohydrolase"/>
    <property type="match status" value="1"/>
</dbReference>
<evidence type="ECO:0000256" key="4">
    <source>
        <dbReference type="ARBA" id="ARBA00022801"/>
    </source>
</evidence>
<dbReference type="SUPFAM" id="SSF55811">
    <property type="entry name" value="Nudix"/>
    <property type="match status" value="1"/>
</dbReference>
<keyword evidence="3" id="KW-0479">Metal-binding</keyword>
<evidence type="ECO:0000313" key="8">
    <source>
        <dbReference type="EMBL" id="GAE26986.1"/>
    </source>
</evidence>
<protein>
    <recommendedName>
        <fullName evidence="7">Nudix hydrolase domain-containing protein</fullName>
    </recommendedName>
</protein>
<keyword evidence="4" id="KW-0378">Hydrolase</keyword>
<organism evidence="8 9">
    <name type="scientific">Halalkalibacter wakoensis JCM 9140</name>
    <dbReference type="NCBI Taxonomy" id="1236970"/>
    <lineage>
        <taxon>Bacteria</taxon>
        <taxon>Bacillati</taxon>
        <taxon>Bacillota</taxon>
        <taxon>Bacilli</taxon>
        <taxon>Bacillales</taxon>
        <taxon>Bacillaceae</taxon>
        <taxon>Halalkalibacter</taxon>
    </lineage>
</organism>
<comment type="cofactor">
    <cofactor evidence="1">
        <name>Mn(2+)</name>
        <dbReference type="ChEBI" id="CHEBI:29035"/>
    </cofactor>
</comment>
<dbReference type="GO" id="GO:0046872">
    <property type="term" value="F:metal ion binding"/>
    <property type="evidence" value="ECO:0007669"/>
    <property type="project" value="UniProtKB-KW"/>
</dbReference>
<comment type="cofactor">
    <cofactor evidence="2">
        <name>Mg(2+)</name>
        <dbReference type="ChEBI" id="CHEBI:18420"/>
    </cofactor>
</comment>
<evidence type="ECO:0000313" key="9">
    <source>
        <dbReference type="Proteomes" id="UP000018890"/>
    </source>
</evidence>
<evidence type="ECO:0000256" key="1">
    <source>
        <dbReference type="ARBA" id="ARBA00001936"/>
    </source>
</evidence>
<evidence type="ECO:0000259" key="7">
    <source>
        <dbReference type="PROSITE" id="PS51462"/>
    </source>
</evidence>
<reference evidence="8" key="1">
    <citation type="journal article" date="2014" name="Genome Announc.">
        <title>Draft Genome Sequences of Three Alkaliphilic Bacillus Strains, Bacillus wakoensis JCM 9140T, Bacillus akibai JCM 9157T, and Bacillus hemicellulosilyticus JCM 9152T.</title>
        <authorList>
            <person name="Yuki M."/>
            <person name="Oshima K."/>
            <person name="Suda W."/>
            <person name="Oshida Y."/>
            <person name="Kitamura K."/>
            <person name="Iida T."/>
            <person name="Hattori M."/>
            <person name="Ohkuma M."/>
        </authorList>
    </citation>
    <scope>NUCLEOTIDE SEQUENCE [LARGE SCALE GENOMIC DNA]</scope>
    <source>
        <strain evidence="8">JCM 9140</strain>
    </source>
</reference>
<keyword evidence="5" id="KW-0460">Magnesium</keyword>
<accession>W4Q4J0</accession>
<dbReference type="PROSITE" id="PS51462">
    <property type="entry name" value="NUDIX"/>
    <property type="match status" value="1"/>
</dbReference>
<dbReference type="Proteomes" id="UP000018890">
    <property type="component" value="Unassembled WGS sequence"/>
</dbReference>
<keyword evidence="9" id="KW-1185">Reference proteome</keyword>
<comment type="caution">
    <text evidence="8">The sequence shown here is derived from an EMBL/GenBank/DDBJ whole genome shotgun (WGS) entry which is preliminary data.</text>
</comment>
<proteinExistence type="predicted"/>
<dbReference type="CDD" id="cd03426">
    <property type="entry name" value="NUDIX_CoAse_Nudt7"/>
    <property type="match status" value="1"/>
</dbReference>
<dbReference type="Pfam" id="PF00293">
    <property type="entry name" value="NUDIX"/>
    <property type="match status" value="1"/>
</dbReference>
<dbReference type="InterPro" id="IPR045121">
    <property type="entry name" value="CoAse"/>
</dbReference>
<name>W4Q4J0_9BACI</name>
<gene>
    <name evidence="8" type="ORF">JCM9140_3096</name>
</gene>